<dbReference type="PROSITE" id="PS50042">
    <property type="entry name" value="CNMP_BINDING_3"/>
    <property type="match status" value="1"/>
</dbReference>
<evidence type="ECO:0000259" key="4">
    <source>
        <dbReference type="PROSITE" id="PS50042"/>
    </source>
</evidence>
<dbReference type="EMBL" id="LT960614">
    <property type="protein sequence ID" value="SON56344.1"/>
    <property type="molecule type" value="Genomic_DNA"/>
</dbReference>
<dbReference type="PROSITE" id="PS51063">
    <property type="entry name" value="HTH_CRP_2"/>
    <property type="match status" value="1"/>
</dbReference>
<dbReference type="InterPro" id="IPR036390">
    <property type="entry name" value="WH_DNA-bd_sf"/>
</dbReference>
<feature type="domain" description="Cyclic nucleotide-binding" evidence="4">
    <location>
        <begin position="39"/>
        <end position="108"/>
    </location>
</feature>
<dbReference type="GO" id="GO:0003677">
    <property type="term" value="F:DNA binding"/>
    <property type="evidence" value="ECO:0007669"/>
    <property type="project" value="UniProtKB-KW"/>
</dbReference>
<evidence type="ECO:0000313" key="6">
    <source>
        <dbReference type="EMBL" id="SON56344.1"/>
    </source>
</evidence>
<dbReference type="GO" id="GO:0005829">
    <property type="term" value="C:cytosol"/>
    <property type="evidence" value="ECO:0007669"/>
    <property type="project" value="TreeGrafter"/>
</dbReference>
<dbReference type="SUPFAM" id="SSF51206">
    <property type="entry name" value="cAMP-binding domain-like"/>
    <property type="match status" value="1"/>
</dbReference>
<organism evidence="6 7">
    <name type="scientific">Hartmannibacter diazotrophicus</name>
    <dbReference type="NCBI Taxonomy" id="1482074"/>
    <lineage>
        <taxon>Bacteria</taxon>
        <taxon>Pseudomonadati</taxon>
        <taxon>Pseudomonadota</taxon>
        <taxon>Alphaproteobacteria</taxon>
        <taxon>Hyphomicrobiales</taxon>
        <taxon>Pleomorphomonadaceae</taxon>
        <taxon>Hartmannibacter</taxon>
    </lineage>
</organism>
<dbReference type="GO" id="GO:0003700">
    <property type="term" value="F:DNA-binding transcription factor activity"/>
    <property type="evidence" value="ECO:0007669"/>
    <property type="project" value="TreeGrafter"/>
</dbReference>
<keyword evidence="2" id="KW-0238">DNA-binding</keyword>
<name>A0A2C9D7N8_9HYPH</name>
<reference evidence="7" key="1">
    <citation type="submission" date="2017-09" db="EMBL/GenBank/DDBJ databases">
        <title>Genome sequence of Nannocystis excedens DSM 71.</title>
        <authorList>
            <person name="Blom J."/>
        </authorList>
    </citation>
    <scope>NUCLEOTIDE SEQUENCE [LARGE SCALE GENOMIC DNA]</scope>
    <source>
        <strain evidence="7">type strain: E19</strain>
    </source>
</reference>
<dbReference type="AlphaFoldDB" id="A0A2C9D7N8"/>
<dbReference type="CDD" id="cd00092">
    <property type="entry name" value="HTH_CRP"/>
    <property type="match status" value="1"/>
</dbReference>
<accession>A0A2C9D7N8</accession>
<dbReference type="SUPFAM" id="SSF46785">
    <property type="entry name" value="Winged helix' DNA-binding domain"/>
    <property type="match status" value="1"/>
</dbReference>
<sequence length="256" mass="28700">MQDRILLPHADSREGGPLAVAVQDRDQVRAGDDLAIRPLARGSDPTFRRLCDDGGRRRTFPARHVIFYQDDEASQFHVIVAGSVILYRVLDDGRRQIVEWLGQGDLLGLASDGRHDCTAEAVVEADLCAFSRNHLEARPEMRSYVRDYLERRVVRLHSHAVMLGAKSATERVSTFLLSILDETPSDDPGPKTVPDCDAHFILPLTRQETADYLGLTTETVSRVFSDLKRRGIISIEKHNNIRVTNVARLRSLSCFG</sequence>
<evidence type="ECO:0000256" key="2">
    <source>
        <dbReference type="ARBA" id="ARBA00023125"/>
    </source>
</evidence>
<dbReference type="PRINTS" id="PR00034">
    <property type="entry name" value="HTHCRP"/>
</dbReference>
<dbReference type="Gene3D" id="2.60.120.10">
    <property type="entry name" value="Jelly Rolls"/>
    <property type="match status" value="1"/>
</dbReference>
<keyword evidence="3" id="KW-0804">Transcription</keyword>
<dbReference type="Proteomes" id="UP000223606">
    <property type="component" value="Chromosome 1"/>
</dbReference>
<protein>
    <submittedName>
        <fullName evidence="6">Nitrogen fixation regulation protein FixK</fullName>
    </submittedName>
</protein>
<evidence type="ECO:0000259" key="5">
    <source>
        <dbReference type="PROSITE" id="PS51063"/>
    </source>
</evidence>
<keyword evidence="1" id="KW-0805">Transcription regulation</keyword>
<dbReference type="InterPro" id="IPR036388">
    <property type="entry name" value="WH-like_DNA-bd_sf"/>
</dbReference>
<evidence type="ECO:0000256" key="1">
    <source>
        <dbReference type="ARBA" id="ARBA00023015"/>
    </source>
</evidence>
<feature type="domain" description="HTH crp-type" evidence="5">
    <location>
        <begin position="166"/>
        <end position="247"/>
    </location>
</feature>
<dbReference type="InterPro" id="IPR014710">
    <property type="entry name" value="RmlC-like_jellyroll"/>
</dbReference>
<dbReference type="Pfam" id="PF13545">
    <property type="entry name" value="HTH_Crp_2"/>
    <property type="match status" value="1"/>
</dbReference>
<keyword evidence="7" id="KW-1185">Reference proteome</keyword>
<dbReference type="KEGG" id="hdi:HDIA_2803"/>
<dbReference type="InterPro" id="IPR012318">
    <property type="entry name" value="HTH_CRP"/>
</dbReference>
<evidence type="ECO:0000256" key="3">
    <source>
        <dbReference type="ARBA" id="ARBA00023163"/>
    </source>
</evidence>
<dbReference type="PANTHER" id="PTHR24567">
    <property type="entry name" value="CRP FAMILY TRANSCRIPTIONAL REGULATORY PROTEIN"/>
    <property type="match status" value="1"/>
</dbReference>
<dbReference type="SMART" id="SM00419">
    <property type="entry name" value="HTH_CRP"/>
    <property type="match status" value="1"/>
</dbReference>
<dbReference type="PANTHER" id="PTHR24567:SF26">
    <property type="entry name" value="REGULATORY PROTEIN YEIL"/>
    <property type="match status" value="1"/>
</dbReference>
<dbReference type="CDD" id="cd00038">
    <property type="entry name" value="CAP_ED"/>
    <property type="match status" value="1"/>
</dbReference>
<proteinExistence type="predicted"/>
<dbReference type="SMART" id="SM00100">
    <property type="entry name" value="cNMP"/>
    <property type="match status" value="1"/>
</dbReference>
<dbReference type="Pfam" id="PF00027">
    <property type="entry name" value="cNMP_binding"/>
    <property type="match status" value="1"/>
</dbReference>
<dbReference type="InterPro" id="IPR050397">
    <property type="entry name" value="Env_Response_Regulators"/>
</dbReference>
<dbReference type="Gene3D" id="1.10.10.10">
    <property type="entry name" value="Winged helix-like DNA-binding domain superfamily/Winged helix DNA-binding domain"/>
    <property type="match status" value="1"/>
</dbReference>
<evidence type="ECO:0000313" key="7">
    <source>
        <dbReference type="Proteomes" id="UP000223606"/>
    </source>
</evidence>
<gene>
    <name evidence="6" type="primary">fixK_2</name>
    <name evidence="6" type="ORF">HDIA_2803</name>
</gene>
<dbReference type="InterPro" id="IPR018490">
    <property type="entry name" value="cNMP-bd_dom_sf"/>
</dbReference>
<dbReference type="InterPro" id="IPR000595">
    <property type="entry name" value="cNMP-bd_dom"/>
</dbReference>